<dbReference type="CDD" id="cd12400">
    <property type="entry name" value="RRM_Nop6"/>
    <property type="match status" value="1"/>
</dbReference>
<organism evidence="5 6">
    <name type="scientific">Serendipita vermifera MAFF 305830</name>
    <dbReference type="NCBI Taxonomy" id="933852"/>
    <lineage>
        <taxon>Eukaryota</taxon>
        <taxon>Fungi</taxon>
        <taxon>Dikarya</taxon>
        <taxon>Basidiomycota</taxon>
        <taxon>Agaricomycotina</taxon>
        <taxon>Agaricomycetes</taxon>
        <taxon>Sebacinales</taxon>
        <taxon>Serendipitaceae</taxon>
        <taxon>Serendipita</taxon>
    </lineage>
</organism>
<feature type="compositionally biased region" description="Polar residues" evidence="3">
    <location>
        <begin position="244"/>
        <end position="258"/>
    </location>
</feature>
<dbReference type="AlphaFoldDB" id="A0A0C3BKI0"/>
<protein>
    <recommendedName>
        <fullName evidence="4">RRM domain-containing protein</fullName>
    </recommendedName>
</protein>
<feature type="compositionally biased region" description="Basic and acidic residues" evidence="3">
    <location>
        <begin position="211"/>
        <end position="226"/>
    </location>
</feature>
<evidence type="ECO:0000259" key="4">
    <source>
        <dbReference type="PROSITE" id="PS50102"/>
    </source>
</evidence>
<dbReference type="Pfam" id="PF00076">
    <property type="entry name" value="RRM_1"/>
    <property type="match status" value="1"/>
</dbReference>
<sequence>MATVKLTKKQQKAAAFRGKKGNSRAEPQDVPLVDELGVDDGVDQDGIEPPVSNAVKTAQVPSENKSKKRKREEDVTGSEPPSNKRVKLPATVEDAQSTKPKEQKQKTVPKYILFVGNLSYKTTTEAIAEHFSACDPPPTIRRLTSRNKGPNTKPEKSKGCAFLEFTKASGLQTALRLHHSELDGRQINVELSAGGGGKSDARIKKLKEKNAKLDKHRADASAKLEGLDEENNDQGTLKPAKGRYSSTAGTESTPQHKPTWSVPRAGEAAGRGGQKHKKPSGKGPKRQNGRERRSNDWTMSGANAIPVG</sequence>
<dbReference type="PANTHER" id="PTHR23236:SF51">
    <property type="entry name" value="NUCLEOLAR PROTEIN 6"/>
    <property type="match status" value="1"/>
</dbReference>
<feature type="compositionally biased region" description="Basic residues" evidence="3">
    <location>
        <begin position="1"/>
        <end position="22"/>
    </location>
</feature>
<dbReference type="EMBL" id="KN824281">
    <property type="protein sequence ID" value="KIM31981.1"/>
    <property type="molecule type" value="Genomic_DNA"/>
</dbReference>
<keyword evidence="1 2" id="KW-0694">RNA-binding</keyword>
<proteinExistence type="predicted"/>
<evidence type="ECO:0000313" key="6">
    <source>
        <dbReference type="Proteomes" id="UP000054097"/>
    </source>
</evidence>
<accession>A0A0C3BKI0</accession>
<reference evidence="6" key="2">
    <citation type="submission" date="2015-01" db="EMBL/GenBank/DDBJ databases">
        <title>Evolutionary Origins and Diversification of the Mycorrhizal Mutualists.</title>
        <authorList>
            <consortium name="DOE Joint Genome Institute"/>
            <consortium name="Mycorrhizal Genomics Consortium"/>
            <person name="Kohler A."/>
            <person name="Kuo A."/>
            <person name="Nagy L.G."/>
            <person name="Floudas D."/>
            <person name="Copeland A."/>
            <person name="Barry K.W."/>
            <person name="Cichocki N."/>
            <person name="Veneault-Fourrey C."/>
            <person name="LaButti K."/>
            <person name="Lindquist E.A."/>
            <person name="Lipzen A."/>
            <person name="Lundell T."/>
            <person name="Morin E."/>
            <person name="Murat C."/>
            <person name="Riley R."/>
            <person name="Ohm R."/>
            <person name="Sun H."/>
            <person name="Tunlid A."/>
            <person name="Henrissat B."/>
            <person name="Grigoriev I.V."/>
            <person name="Hibbett D.S."/>
            <person name="Martin F."/>
        </authorList>
    </citation>
    <scope>NUCLEOTIDE SEQUENCE [LARGE SCALE GENOMIC DNA]</scope>
    <source>
        <strain evidence="6">MAFF 305830</strain>
    </source>
</reference>
<feature type="region of interest" description="Disordered" evidence="3">
    <location>
        <begin position="135"/>
        <end position="158"/>
    </location>
</feature>
<dbReference type="PANTHER" id="PTHR23236">
    <property type="entry name" value="EUKARYOTIC TRANSLATION INITIATION FACTOR 4B/4H"/>
    <property type="match status" value="1"/>
</dbReference>
<gene>
    <name evidence="5" type="ORF">M408DRAFT_241714</name>
</gene>
<dbReference type="HOGENOM" id="CLU_037639_1_1_1"/>
<name>A0A0C3BKI0_SERVB</name>
<evidence type="ECO:0000256" key="3">
    <source>
        <dbReference type="SAM" id="MobiDB-lite"/>
    </source>
</evidence>
<keyword evidence="6" id="KW-1185">Reference proteome</keyword>
<dbReference type="InterPro" id="IPR034228">
    <property type="entry name" value="Nop6_RRM"/>
</dbReference>
<feature type="compositionally biased region" description="Basic residues" evidence="3">
    <location>
        <begin position="273"/>
        <end position="287"/>
    </location>
</feature>
<feature type="region of interest" description="Disordered" evidence="3">
    <location>
        <begin position="1"/>
        <end position="106"/>
    </location>
</feature>
<evidence type="ECO:0000256" key="2">
    <source>
        <dbReference type="PROSITE-ProRule" id="PRU00176"/>
    </source>
</evidence>
<dbReference type="GO" id="GO:0005730">
    <property type="term" value="C:nucleolus"/>
    <property type="evidence" value="ECO:0007669"/>
    <property type="project" value="TreeGrafter"/>
</dbReference>
<dbReference type="InterPro" id="IPR035979">
    <property type="entry name" value="RBD_domain_sf"/>
</dbReference>
<dbReference type="SMART" id="SM00360">
    <property type="entry name" value="RRM"/>
    <property type="match status" value="1"/>
</dbReference>
<dbReference type="Gene3D" id="3.30.70.330">
    <property type="match status" value="1"/>
</dbReference>
<evidence type="ECO:0000313" key="5">
    <source>
        <dbReference type="EMBL" id="KIM31981.1"/>
    </source>
</evidence>
<dbReference type="InterPro" id="IPR012677">
    <property type="entry name" value="Nucleotide-bd_a/b_plait_sf"/>
</dbReference>
<dbReference type="InterPro" id="IPR000504">
    <property type="entry name" value="RRM_dom"/>
</dbReference>
<evidence type="ECO:0000256" key="1">
    <source>
        <dbReference type="ARBA" id="ARBA00022884"/>
    </source>
</evidence>
<dbReference type="OrthoDB" id="167718at2759"/>
<feature type="domain" description="RRM" evidence="4">
    <location>
        <begin position="111"/>
        <end position="194"/>
    </location>
</feature>
<dbReference type="SUPFAM" id="SSF54928">
    <property type="entry name" value="RNA-binding domain, RBD"/>
    <property type="match status" value="1"/>
</dbReference>
<feature type="region of interest" description="Disordered" evidence="3">
    <location>
        <begin position="211"/>
        <end position="308"/>
    </location>
</feature>
<dbReference type="GO" id="GO:0019843">
    <property type="term" value="F:rRNA binding"/>
    <property type="evidence" value="ECO:0007669"/>
    <property type="project" value="TreeGrafter"/>
</dbReference>
<dbReference type="Proteomes" id="UP000054097">
    <property type="component" value="Unassembled WGS sequence"/>
</dbReference>
<dbReference type="PROSITE" id="PS50102">
    <property type="entry name" value="RRM"/>
    <property type="match status" value="1"/>
</dbReference>
<feature type="compositionally biased region" description="Acidic residues" evidence="3">
    <location>
        <begin position="36"/>
        <end position="46"/>
    </location>
</feature>
<reference evidence="5 6" key="1">
    <citation type="submission" date="2014-04" db="EMBL/GenBank/DDBJ databases">
        <authorList>
            <consortium name="DOE Joint Genome Institute"/>
            <person name="Kuo A."/>
            <person name="Zuccaro A."/>
            <person name="Kohler A."/>
            <person name="Nagy L.G."/>
            <person name="Floudas D."/>
            <person name="Copeland A."/>
            <person name="Barry K.W."/>
            <person name="Cichocki N."/>
            <person name="Veneault-Fourrey C."/>
            <person name="LaButti K."/>
            <person name="Lindquist E.A."/>
            <person name="Lipzen A."/>
            <person name="Lundell T."/>
            <person name="Morin E."/>
            <person name="Murat C."/>
            <person name="Sun H."/>
            <person name="Tunlid A."/>
            <person name="Henrissat B."/>
            <person name="Grigoriev I.V."/>
            <person name="Hibbett D.S."/>
            <person name="Martin F."/>
            <person name="Nordberg H.P."/>
            <person name="Cantor M.N."/>
            <person name="Hua S.X."/>
        </authorList>
    </citation>
    <scope>NUCLEOTIDE SEQUENCE [LARGE SCALE GENOMIC DNA]</scope>
    <source>
        <strain evidence="5 6">MAFF 305830</strain>
    </source>
</reference>
<dbReference type="GO" id="GO:0042274">
    <property type="term" value="P:ribosomal small subunit biogenesis"/>
    <property type="evidence" value="ECO:0007669"/>
    <property type="project" value="TreeGrafter"/>
</dbReference>
<dbReference type="STRING" id="933852.A0A0C3BKI0"/>